<dbReference type="SMART" id="SM00823">
    <property type="entry name" value="PKS_PP"/>
    <property type="match status" value="1"/>
</dbReference>
<dbReference type="NCBIfam" id="TIGR01733">
    <property type="entry name" value="AA-adenyl-dom"/>
    <property type="match status" value="1"/>
</dbReference>
<dbReference type="Gene3D" id="3.40.50.12780">
    <property type="entry name" value="N-terminal domain of ligase-like"/>
    <property type="match status" value="1"/>
</dbReference>
<dbReference type="SUPFAM" id="SSF52777">
    <property type="entry name" value="CoA-dependent acyltransferases"/>
    <property type="match status" value="6"/>
</dbReference>
<organism evidence="5 6">
    <name type="scientific">Aeromonas bivalvium</name>
    <dbReference type="NCBI Taxonomy" id="440079"/>
    <lineage>
        <taxon>Bacteria</taxon>
        <taxon>Pseudomonadati</taxon>
        <taxon>Pseudomonadota</taxon>
        <taxon>Gammaproteobacteria</taxon>
        <taxon>Aeromonadales</taxon>
        <taxon>Aeromonadaceae</taxon>
        <taxon>Aeromonas</taxon>
    </lineage>
</organism>
<feature type="domain" description="Carrier" evidence="4">
    <location>
        <begin position="1024"/>
        <end position="1097"/>
    </location>
</feature>
<dbReference type="PROSITE" id="PS00012">
    <property type="entry name" value="PHOSPHOPANTETHEINE"/>
    <property type="match status" value="2"/>
</dbReference>
<dbReference type="InterPro" id="IPR001242">
    <property type="entry name" value="Condensation_dom"/>
</dbReference>
<dbReference type="PROSITE" id="PS00455">
    <property type="entry name" value="AMP_BINDING"/>
    <property type="match status" value="1"/>
</dbReference>
<dbReference type="Pfam" id="PF00668">
    <property type="entry name" value="Condensation"/>
    <property type="match status" value="3"/>
</dbReference>
<dbReference type="CDD" id="cd19531">
    <property type="entry name" value="LCL_NRPS-like"/>
    <property type="match status" value="1"/>
</dbReference>
<dbReference type="InterPro" id="IPR023213">
    <property type="entry name" value="CAT-like_dom_sf"/>
</dbReference>
<keyword evidence="2" id="KW-0596">Phosphopantetheine</keyword>
<dbReference type="RefSeq" id="WP_408788722.1">
    <property type="nucleotide sequence ID" value="NZ_JBGXBU010000001.1"/>
</dbReference>
<dbReference type="Gene3D" id="3.30.300.30">
    <property type="match status" value="1"/>
</dbReference>
<comment type="cofactor">
    <cofactor evidence="1">
        <name>pantetheine 4'-phosphate</name>
        <dbReference type="ChEBI" id="CHEBI:47942"/>
    </cofactor>
</comment>
<dbReference type="NCBIfam" id="TIGR01720">
    <property type="entry name" value="NRPS-para261"/>
    <property type="match status" value="1"/>
</dbReference>
<dbReference type="InterPro" id="IPR020806">
    <property type="entry name" value="PKS_PP-bd"/>
</dbReference>
<dbReference type="SUPFAM" id="SSF47336">
    <property type="entry name" value="ACP-like"/>
    <property type="match status" value="1"/>
</dbReference>
<dbReference type="Gene3D" id="1.10.10.1830">
    <property type="entry name" value="Non-ribosomal peptide synthase, adenylation domain"/>
    <property type="match status" value="1"/>
</dbReference>
<dbReference type="CDD" id="cd05930">
    <property type="entry name" value="A_NRPS"/>
    <property type="match status" value="1"/>
</dbReference>
<dbReference type="PROSITE" id="PS50075">
    <property type="entry name" value="CARRIER"/>
    <property type="match status" value="1"/>
</dbReference>
<accession>A0ABW9GMK5</accession>
<dbReference type="EMBL" id="JBGXBU010000001">
    <property type="protein sequence ID" value="MFM4892385.1"/>
    <property type="molecule type" value="Genomic_DNA"/>
</dbReference>
<dbReference type="PANTHER" id="PTHR45527">
    <property type="entry name" value="NONRIBOSOMAL PEPTIDE SYNTHETASE"/>
    <property type="match status" value="1"/>
</dbReference>
<dbReference type="Gene3D" id="1.10.1200.10">
    <property type="entry name" value="ACP-like"/>
    <property type="match status" value="1"/>
</dbReference>
<comment type="caution">
    <text evidence="5">The sequence shown here is derived from an EMBL/GenBank/DDBJ whole genome shotgun (WGS) entry which is preliminary data.</text>
</comment>
<dbReference type="Gene3D" id="3.30.559.10">
    <property type="entry name" value="Chloramphenicol acetyltransferase-like domain"/>
    <property type="match status" value="3"/>
</dbReference>
<dbReference type="InterPro" id="IPR009081">
    <property type="entry name" value="PP-bd_ACP"/>
</dbReference>
<name>A0ABW9GMK5_9GAMM</name>
<proteinExistence type="predicted"/>
<evidence type="ECO:0000313" key="6">
    <source>
        <dbReference type="Proteomes" id="UP001630969"/>
    </source>
</evidence>
<keyword evidence="3" id="KW-0597">Phosphoprotein</keyword>
<dbReference type="PANTHER" id="PTHR45527:SF1">
    <property type="entry name" value="FATTY ACID SYNTHASE"/>
    <property type="match status" value="1"/>
</dbReference>
<dbReference type="GeneID" id="97219589"/>
<reference evidence="5 6" key="1">
    <citation type="submission" date="2024-09" db="EMBL/GenBank/DDBJ databases">
        <title>Aeromonas strains Genome sequencing and assembly.</title>
        <authorList>
            <person name="Hu X."/>
            <person name="Tang B."/>
        </authorList>
    </citation>
    <scope>NUCLEOTIDE SEQUENCE [LARGE SCALE GENOMIC DNA]</scope>
    <source>
        <strain evidence="5 6">NB23SCDHY001</strain>
    </source>
</reference>
<dbReference type="InterPro" id="IPR041464">
    <property type="entry name" value="TubC_N"/>
</dbReference>
<evidence type="ECO:0000313" key="5">
    <source>
        <dbReference type="EMBL" id="MFM4892385.1"/>
    </source>
</evidence>
<dbReference type="Pfam" id="PF00550">
    <property type="entry name" value="PP-binding"/>
    <property type="match status" value="2"/>
</dbReference>
<dbReference type="InterPro" id="IPR045851">
    <property type="entry name" value="AMP-bd_C_sf"/>
</dbReference>
<dbReference type="InterPro" id="IPR020845">
    <property type="entry name" value="AMP-binding_CS"/>
</dbReference>
<evidence type="ECO:0000256" key="1">
    <source>
        <dbReference type="ARBA" id="ARBA00001957"/>
    </source>
</evidence>
<dbReference type="Gene3D" id="3.30.559.30">
    <property type="entry name" value="Nonribosomal peptide synthetase, condensation domain"/>
    <property type="match status" value="3"/>
</dbReference>
<dbReference type="Proteomes" id="UP001630969">
    <property type="component" value="Unassembled WGS sequence"/>
</dbReference>
<sequence>MNNMILLLKQLERQGVKLALNDKGQLISQSSKEAVTPAIGATIKAHKDELVRCLAARAAFEEPIAAEGARQGPLSSSQSGLWFIEQYEEASHLYNMPVYFRVKGELDTAALEFAFDHLFARHPSMRTRFIKDEAGRGAQEILPHTPFKLQIEDVSAEPIAEREAYVARRVREEIGRPFSLTQGDLSRVHLIRLGSREHVLLITQHHIISDGWSVKNMFADLKRAFLAHQNREPLQVSELPLTYIDYARWFNSPRFLDYHAEFKPFWVDRLGGSPEVHGLPLDKPRPAHQDSGGELVFSTIDNALWESFKRLCQRHSTSNFIGLHALFALLMVRQSGEKEVVIGTPLAYRERHEIESLVGFFVNTLVLRTQLSGKPSFVDYLQQCREEDLAAFDHQLYRFEALAEAIGADRTTAINPIFQIMLVYQAKVDFNDLIPGCQLVEETSPVLPAKTDISVKVTELMDSVRVDWLFATALFERETIQAYADRLLHLMRAVVAAPETEIWQLPLEAGTDQAALAAELADLPPDYPSRDTLLCHIERRAIQLPDALAVSDGAQSLTYGELEVRANRLAHWLQSCGITPGAAIGIQARRDVAFVIALLACWKAGAAYVPLDPAYPAERLAHILSDASIALVLGGEPDPRLAEAIKGTTAEYHDLHGLALDKMPTSTPALPRDAAMLAQIIYTSGSTGLPKGVMVEQGSLVNLMADHGERIALGKGGAMFNCMSLSFDAGNMTALLPLYCGAALHFGEPGEGVISAAIACGASHMILPTALLANLLPPADLGSLKAIGFGGEACPSSLVERWGERVALFNMYGPTECTVTALCARLTPGEPITIGRPVNHLKALILDEAGNLCPVGVPGELCLAGLGLARGYLNLPQRTQEAFIELAFDATNEERTYRLYRTGDRALLRRDGNIQYLGRIDEQIKLRGYRIEPGEIETRLAELCPAIRQIKVVVQEGRLLAYACLQAGAREPDGDALLQRAGECLPEYMVPARLCWLPEMPLTPNGKLDLRRLPAIVWQQSKGEPQNELEQTVLAIWQGVLKQPLGVEDDFFRLGGDSILSIQLTTRLRDAGLHCSVKDVFEAKTVRRLCRQLGQQQAVSHRSEQGSLTGEFPLHPIQHWFFEQGFAKSGHWNQGVILRLPAGVDDEDLRGWLNALRQHHDALRLAVTPTGQRYLAELPLPPLPTLDAANLDEAELQARLTELQGSLDPASGHTLAWARLRNLSLEGEREGERETVEGLFLAFHHLVIDAVSWRILAEDLARVSRGEPLPAKGSSYRQWGEGLAAYAKREEDQLGFWLAQGEGSQGHLLIAARATDGRAAASLLQLSQETTARLIDTANQAYFTRVPDLLLAALTRTLSEQGYGSRHCVMLEGHGREVIDAELDVSRTLGWFTSTYPLALADAKEWDSLVCATKEQLRAVPDKGVGFNALRLHHPRGQELPQALVVFNYLGVSHQGEAAQPWQPLPLAPGAPSSPDNLPRELISLHGGVFDGRLTLRQVGALNQQGSDALMARLVDNLTALVEHCCTVKAPRHTPSDFPGLGLSQSALDQVLAGREVETLLPMTSLQQSMFHHRALVPGDTAYHLQTEIDYHQPLDVAVYRQAWQGQIARWPALRSELVLADGVALQRIMKRAELPFHYEDLSEVANAEARIQAYRQQDLARPIPLEQAPLLRLACFKLAPDHHKVVFSAHHGVLDGWSGPVLLGALHRAYQSLMNGLLPQGEPDTAWLEFGRHIASQAFSADAYWQGREELLTKPNDLACLFGVTLDARSSGRHTQQRPAVCATALPTEVATLLARRARDLGVTAGLLAQYAWHRLLARRSGDAVTLVGNVTPGRDYPIEGITASVGLYINSLPLALAWRTELTLAQHIARLQTDLMALNEHGTQSLAALTKGRARLFQSLFVFENYPMPAAPAVPEPHQLVPRFGAVVEKVELPLSLVVSSRGETLQLRLEFDGDQIPEARAEAVLAAWLAELDWLAQADLNQPARVAAAQPPAQGAATPSSVTQVAATRAEPGLAQPPAEARVLVALWERQCGMPGIWQQTLMDLGVDSVQQLALLAALNEAFAQDRAPLTLQTLKAHPSPSRLYGHWLVRQTEAAL</sequence>
<evidence type="ECO:0000256" key="3">
    <source>
        <dbReference type="ARBA" id="ARBA00022553"/>
    </source>
</evidence>
<dbReference type="SUPFAM" id="SSF56801">
    <property type="entry name" value="Acetyl-CoA synthetase-like"/>
    <property type="match status" value="1"/>
</dbReference>
<protein>
    <submittedName>
        <fullName evidence="5">Amonabactin biosynthesis non-ribosomal peptide synthetase AmoG</fullName>
    </submittedName>
</protein>
<keyword evidence="6" id="KW-1185">Reference proteome</keyword>
<dbReference type="InterPro" id="IPR006162">
    <property type="entry name" value="Ppantetheine_attach_site"/>
</dbReference>
<dbReference type="InterPro" id="IPR010071">
    <property type="entry name" value="AA_adenyl_dom"/>
</dbReference>
<dbReference type="InterPro" id="IPR044894">
    <property type="entry name" value="TubC_N_sf"/>
</dbReference>
<dbReference type="Pfam" id="PF00501">
    <property type="entry name" value="AMP-binding"/>
    <property type="match status" value="1"/>
</dbReference>
<gene>
    <name evidence="5" type="primary">amoG</name>
    <name evidence="5" type="ORF">ACEUDJ_05780</name>
</gene>
<dbReference type="Pfam" id="PF18563">
    <property type="entry name" value="TubC_N"/>
    <property type="match status" value="1"/>
</dbReference>
<dbReference type="InterPro" id="IPR036736">
    <property type="entry name" value="ACP-like_sf"/>
</dbReference>
<evidence type="ECO:0000256" key="2">
    <source>
        <dbReference type="ARBA" id="ARBA00022450"/>
    </source>
</evidence>
<dbReference type="InterPro" id="IPR000873">
    <property type="entry name" value="AMP-dep_synth/lig_dom"/>
</dbReference>
<dbReference type="InterPro" id="IPR010060">
    <property type="entry name" value="NRPS_synth"/>
</dbReference>
<evidence type="ECO:0000259" key="4">
    <source>
        <dbReference type="PROSITE" id="PS50075"/>
    </source>
</evidence>
<dbReference type="InterPro" id="IPR042099">
    <property type="entry name" value="ANL_N_sf"/>
</dbReference>